<keyword evidence="5" id="KW-0560">Oxidoreductase</keyword>
<keyword evidence="11" id="KW-1185">Reference proteome</keyword>
<sequence>MNIFMQKKIRLFLAFSVIGLPCHATTLPSPPDTPSETEMGTTEQIELGRLLFFDKELSGNRNISCATCHHPLTHTGDSLSLSVGEGGQGLGAFRTTGSGYDAIAERVHRNSPALFNLGQPNATHLFHDGRVAIDPEQESGFISPAGSDLPLGLNNIVAVQAMFPVTSATEMAGQGDENEISAAVANGDLAGPSGVWELLAQRLSHIPGYFDLFKAAYPDQIDSSTDITFIMAANAIAAFEISTWSARNAPFDQQLRGENVMSDSALRGMVLFNEKGCTGCHGGPLQSDNRFHAIAMPQIGPGEGDNTDGFSDGLEDFGRERATMDIADRYKFRTPSLRNVELTAPYGHAGAYATLENIVRHYINPIGSLMNYDQNQVVLPSRVDLDSIDFVVMDTPLRVGAIAQAALREPQLRPVNMTPDDVADIVEFLKALTDPESIDLTDNIPYSVPSGLPIID</sequence>
<feature type="chain" id="PRO_5040746232" description="Cytochrome c domain-containing protein" evidence="8">
    <location>
        <begin position="25"/>
        <end position="456"/>
    </location>
</feature>
<evidence type="ECO:0000256" key="7">
    <source>
        <dbReference type="PROSITE-ProRule" id="PRU00433"/>
    </source>
</evidence>
<evidence type="ECO:0000256" key="2">
    <source>
        <dbReference type="ARBA" id="ARBA00022617"/>
    </source>
</evidence>
<name>A0A9X2ESW1_9GAMM</name>
<dbReference type="Pfam" id="PF03150">
    <property type="entry name" value="CCP_MauG"/>
    <property type="match status" value="1"/>
</dbReference>
<evidence type="ECO:0000256" key="1">
    <source>
        <dbReference type="ARBA" id="ARBA00004196"/>
    </source>
</evidence>
<dbReference type="InterPro" id="IPR051395">
    <property type="entry name" value="Cytochrome_c_Peroxidase/MauG"/>
</dbReference>
<feature type="domain" description="Cytochrome c" evidence="9">
    <location>
        <begin position="263"/>
        <end position="433"/>
    </location>
</feature>
<evidence type="ECO:0000256" key="8">
    <source>
        <dbReference type="SAM" id="SignalP"/>
    </source>
</evidence>
<dbReference type="RefSeq" id="WP_252472856.1">
    <property type="nucleotide sequence ID" value="NZ_JALBWM010000217.1"/>
</dbReference>
<evidence type="ECO:0000259" key="9">
    <source>
        <dbReference type="PROSITE" id="PS51007"/>
    </source>
</evidence>
<dbReference type="GO" id="GO:0030313">
    <property type="term" value="C:cell envelope"/>
    <property type="evidence" value="ECO:0007669"/>
    <property type="project" value="UniProtKB-SubCell"/>
</dbReference>
<dbReference type="EMBL" id="JALBWM010000217">
    <property type="protein sequence ID" value="MCO1336860.1"/>
    <property type="molecule type" value="Genomic_DNA"/>
</dbReference>
<keyword evidence="3 7" id="KW-0479">Metal-binding</keyword>
<evidence type="ECO:0000256" key="4">
    <source>
        <dbReference type="ARBA" id="ARBA00022729"/>
    </source>
</evidence>
<keyword evidence="6 7" id="KW-0408">Iron</keyword>
<evidence type="ECO:0000256" key="5">
    <source>
        <dbReference type="ARBA" id="ARBA00023002"/>
    </source>
</evidence>
<evidence type="ECO:0000256" key="6">
    <source>
        <dbReference type="ARBA" id="ARBA00023004"/>
    </source>
</evidence>
<dbReference type="AlphaFoldDB" id="A0A9X2ESW1"/>
<proteinExistence type="predicted"/>
<dbReference type="PANTHER" id="PTHR30600">
    <property type="entry name" value="CYTOCHROME C PEROXIDASE-RELATED"/>
    <property type="match status" value="1"/>
</dbReference>
<comment type="subcellular location">
    <subcellularLocation>
        <location evidence="1">Cell envelope</location>
    </subcellularLocation>
</comment>
<evidence type="ECO:0000256" key="3">
    <source>
        <dbReference type="ARBA" id="ARBA00022723"/>
    </source>
</evidence>
<evidence type="ECO:0000313" key="11">
    <source>
        <dbReference type="Proteomes" id="UP001139028"/>
    </source>
</evidence>
<evidence type="ECO:0000313" key="10">
    <source>
        <dbReference type="EMBL" id="MCO1336860.1"/>
    </source>
</evidence>
<organism evidence="10 11">
    <name type="scientific">Microbulbifer okhotskensis</name>
    <dbReference type="NCBI Taxonomy" id="2926617"/>
    <lineage>
        <taxon>Bacteria</taxon>
        <taxon>Pseudomonadati</taxon>
        <taxon>Pseudomonadota</taxon>
        <taxon>Gammaproteobacteria</taxon>
        <taxon>Cellvibrionales</taxon>
        <taxon>Microbulbiferaceae</taxon>
        <taxon>Microbulbifer</taxon>
    </lineage>
</organism>
<dbReference type="GO" id="GO:0004130">
    <property type="term" value="F:cytochrome-c peroxidase activity"/>
    <property type="evidence" value="ECO:0007669"/>
    <property type="project" value="TreeGrafter"/>
</dbReference>
<accession>A0A9X2ESW1</accession>
<dbReference type="GO" id="GO:0009055">
    <property type="term" value="F:electron transfer activity"/>
    <property type="evidence" value="ECO:0007669"/>
    <property type="project" value="InterPro"/>
</dbReference>
<dbReference type="InterPro" id="IPR004852">
    <property type="entry name" value="Di-haem_cyt_c_peroxidsae"/>
</dbReference>
<keyword evidence="4 8" id="KW-0732">Signal</keyword>
<dbReference type="Gene3D" id="1.10.760.10">
    <property type="entry name" value="Cytochrome c-like domain"/>
    <property type="match status" value="2"/>
</dbReference>
<reference evidence="10" key="1">
    <citation type="journal article" date="2022" name="Arch. Microbiol.">
        <title>Microbulbifer okhotskensis sp. nov., isolated from a deep bottom sediment of the Okhotsk Sea.</title>
        <authorList>
            <person name="Romanenko L."/>
            <person name="Kurilenko V."/>
            <person name="Otstavnykh N."/>
            <person name="Velansky P."/>
            <person name="Isaeva M."/>
            <person name="Mikhailov V."/>
        </authorList>
    </citation>
    <scope>NUCLEOTIDE SEQUENCE</scope>
    <source>
        <strain evidence="10">OS29</strain>
    </source>
</reference>
<keyword evidence="2 7" id="KW-0349">Heme</keyword>
<protein>
    <recommendedName>
        <fullName evidence="9">Cytochrome c domain-containing protein</fullName>
    </recommendedName>
</protein>
<dbReference type="SUPFAM" id="SSF46626">
    <property type="entry name" value="Cytochrome c"/>
    <property type="match status" value="2"/>
</dbReference>
<dbReference type="InterPro" id="IPR036909">
    <property type="entry name" value="Cyt_c-like_dom_sf"/>
</dbReference>
<dbReference type="GO" id="GO:0046872">
    <property type="term" value="F:metal ion binding"/>
    <property type="evidence" value="ECO:0007669"/>
    <property type="project" value="UniProtKB-KW"/>
</dbReference>
<dbReference type="InterPro" id="IPR009056">
    <property type="entry name" value="Cyt_c-like_dom"/>
</dbReference>
<gene>
    <name evidence="10" type="ORF">MO867_21260</name>
</gene>
<dbReference type="Proteomes" id="UP001139028">
    <property type="component" value="Unassembled WGS sequence"/>
</dbReference>
<feature type="signal peptide" evidence="8">
    <location>
        <begin position="1"/>
        <end position="24"/>
    </location>
</feature>
<dbReference type="PANTHER" id="PTHR30600:SF10">
    <property type="entry name" value="BLL6722 PROTEIN"/>
    <property type="match status" value="1"/>
</dbReference>
<dbReference type="GO" id="GO:0020037">
    <property type="term" value="F:heme binding"/>
    <property type="evidence" value="ECO:0007669"/>
    <property type="project" value="InterPro"/>
</dbReference>
<comment type="caution">
    <text evidence="10">The sequence shown here is derived from an EMBL/GenBank/DDBJ whole genome shotgun (WGS) entry which is preliminary data.</text>
</comment>
<dbReference type="PROSITE" id="PS51007">
    <property type="entry name" value="CYTC"/>
    <property type="match status" value="1"/>
</dbReference>